<dbReference type="EMBL" id="CAJVCH010537386">
    <property type="protein sequence ID" value="CAG7825739.1"/>
    <property type="molecule type" value="Genomic_DNA"/>
</dbReference>
<accession>A0A8J2LM44</accession>
<feature type="signal peptide" evidence="1">
    <location>
        <begin position="1"/>
        <end position="20"/>
    </location>
</feature>
<proteinExistence type="predicted"/>
<name>A0A8J2LM44_9HEXA</name>
<gene>
    <name evidence="2" type="ORF">AFUS01_LOCUS35833</name>
</gene>
<dbReference type="Proteomes" id="UP000708208">
    <property type="component" value="Unassembled WGS sequence"/>
</dbReference>
<feature type="chain" id="PRO_5035202769" evidence="1">
    <location>
        <begin position="21"/>
        <end position="142"/>
    </location>
</feature>
<evidence type="ECO:0000313" key="2">
    <source>
        <dbReference type="EMBL" id="CAG7825739.1"/>
    </source>
</evidence>
<evidence type="ECO:0000256" key="1">
    <source>
        <dbReference type="SAM" id="SignalP"/>
    </source>
</evidence>
<keyword evidence="1" id="KW-0732">Signal</keyword>
<evidence type="ECO:0000313" key="3">
    <source>
        <dbReference type="Proteomes" id="UP000708208"/>
    </source>
</evidence>
<sequence length="142" mass="15542">MKFLLVLVFGLGSVLAVVSAKPILNDNKQDPGSLGRYRRAGMGSSGGAQLNKTMASTTEEVEILLKELTTQGTTERNNIFNRGKQRLQDHVNRLLNAAVGITRRVEQFLRGSFNNSFTSSSRDSSRGILDSIFGNRKPNLTA</sequence>
<keyword evidence="3" id="KW-1185">Reference proteome</keyword>
<protein>
    <submittedName>
        <fullName evidence="2">Uncharacterized protein</fullName>
    </submittedName>
</protein>
<organism evidence="2 3">
    <name type="scientific">Allacma fusca</name>
    <dbReference type="NCBI Taxonomy" id="39272"/>
    <lineage>
        <taxon>Eukaryota</taxon>
        <taxon>Metazoa</taxon>
        <taxon>Ecdysozoa</taxon>
        <taxon>Arthropoda</taxon>
        <taxon>Hexapoda</taxon>
        <taxon>Collembola</taxon>
        <taxon>Symphypleona</taxon>
        <taxon>Sminthuridae</taxon>
        <taxon>Allacma</taxon>
    </lineage>
</organism>
<reference evidence="2" key="1">
    <citation type="submission" date="2021-06" db="EMBL/GenBank/DDBJ databases">
        <authorList>
            <person name="Hodson N. C."/>
            <person name="Mongue J. A."/>
            <person name="Jaron S. K."/>
        </authorList>
    </citation>
    <scope>NUCLEOTIDE SEQUENCE</scope>
</reference>
<comment type="caution">
    <text evidence="2">The sequence shown here is derived from an EMBL/GenBank/DDBJ whole genome shotgun (WGS) entry which is preliminary data.</text>
</comment>
<dbReference type="AlphaFoldDB" id="A0A8J2LM44"/>